<evidence type="ECO:0000313" key="1">
    <source>
        <dbReference type="EMBL" id="KAH7947106.1"/>
    </source>
</evidence>
<proteinExistence type="predicted"/>
<keyword evidence="2" id="KW-1185">Reference proteome</keyword>
<gene>
    <name evidence="1" type="ORF">HPB52_007537</name>
</gene>
<organism evidence="1 2">
    <name type="scientific">Rhipicephalus sanguineus</name>
    <name type="common">Brown dog tick</name>
    <name type="synonym">Ixodes sanguineus</name>
    <dbReference type="NCBI Taxonomy" id="34632"/>
    <lineage>
        <taxon>Eukaryota</taxon>
        <taxon>Metazoa</taxon>
        <taxon>Ecdysozoa</taxon>
        <taxon>Arthropoda</taxon>
        <taxon>Chelicerata</taxon>
        <taxon>Arachnida</taxon>
        <taxon>Acari</taxon>
        <taxon>Parasitiformes</taxon>
        <taxon>Ixodida</taxon>
        <taxon>Ixodoidea</taxon>
        <taxon>Ixodidae</taxon>
        <taxon>Rhipicephalinae</taxon>
        <taxon>Rhipicephalus</taxon>
        <taxon>Rhipicephalus</taxon>
    </lineage>
</organism>
<accession>A0A9D4PLH6</accession>
<protein>
    <submittedName>
        <fullName evidence="1">Uncharacterized protein</fullName>
    </submittedName>
</protein>
<comment type="caution">
    <text evidence="1">The sequence shown here is derived from an EMBL/GenBank/DDBJ whole genome shotgun (WGS) entry which is preliminary data.</text>
</comment>
<evidence type="ECO:0000313" key="2">
    <source>
        <dbReference type="Proteomes" id="UP000821837"/>
    </source>
</evidence>
<sequence length="258" mass="29791">MTEKTSVKEQFPAEACDFVVFMDLTYNGQEDKLVPKANVANDRFPTLHKMLQKFHESFKENRPRSLLLMFGIQVQNYRASPVELLQNLQKIVKVVDYTILETHHSRSSTTCNALLPTSFREYSDLSDNLPVVTALDWTIQLQKGVEPTPNLCFSLNLASLHYTLKTTTTHTCTRSDWVGPIQDERAIAVYHYRNNEWQSFLTPDSITKMMRLALKVNPSVCVAAYYVDYEDYQGMCKLNQTFPRLTAVRHVLDQVRTR</sequence>
<reference evidence="1" key="1">
    <citation type="journal article" date="2020" name="Cell">
        <title>Large-Scale Comparative Analyses of Tick Genomes Elucidate Their Genetic Diversity and Vector Capacities.</title>
        <authorList>
            <consortium name="Tick Genome and Microbiome Consortium (TIGMIC)"/>
            <person name="Jia N."/>
            <person name="Wang J."/>
            <person name="Shi W."/>
            <person name="Du L."/>
            <person name="Sun Y."/>
            <person name="Zhan W."/>
            <person name="Jiang J.F."/>
            <person name="Wang Q."/>
            <person name="Zhang B."/>
            <person name="Ji P."/>
            <person name="Bell-Sakyi L."/>
            <person name="Cui X.M."/>
            <person name="Yuan T.T."/>
            <person name="Jiang B.G."/>
            <person name="Yang W.F."/>
            <person name="Lam T.T."/>
            <person name="Chang Q.C."/>
            <person name="Ding S.J."/>
            <person name="Wang X.J."/>
            <person name="Zhu J.G."/>
            <person name="Ruan X.D."/>
            <person name="Zhao L."/>
            <person name="Wei J.T."/>
            <person name="Ye R.Z."/>
            <person name="Que T.C."/>
            <person name="Du C.H."/>
            <person name="Zhou Y.H."/>
            <person name="Cheng J.X."/>
            <person name="Dai P.F."/>
            <person name="Guo W.B."/>
            <person name="Han X.H."/>
            <person name="Huang E.J."/>
            <person name="Li L.F."/>
            <person name="Wei W."/>
            <person name="Gao Y.C."/>
            <person name="Liu J.Z."/>
            <person name="Shao H.Z."/>
            <person name="Wang X."/>
            <person name="Wang C.C."/>
            <person name="Yang T.C."/>
            <person name="Huo Q.B."/>
            <person name="Li W."/>
            <person name="Chen H.Y."/>
            <person name="Chen S.E."/>
            <person name="Zhou L.G."/>
            <person name="Ni X.B."/>
            <person name="Tian J.H."/>
            <person name="Sheng Y."/>
            <person name="Liu T."/>
            <person name="Pan Y.S."/>
            <person name="Xia L.Y."/>
            <person name="Li J."/>
            <person name="Zhao F."/>
            <person name="Cao W.C."/>
        </authorList>
    </citation>
    <scope>NUCLEOTIDE SEQUENCE</scope>
    <source>
        <strain evidence="1">Rsan-2018</strain>
    </source>
</reference>
<reference evidence="1" key="2">
    <citation type="submission" date="2021-09" db="EMBL/GenBank/DDBJ databases">
        <authorList>
            <person name="Jia N."/>
            <person name="Wang J."/>
            <person name="Shi W."/>
            <person name="Du L."/>
            <person name="Sun Y."/>
            <person name="Zhan W."/>
            <person name="Jiang J."/>
            <person name="Wang Q."/>
            <person name="Zhang B."/>
            <person name="Ji P."/>
            <person name="Sakyi L.B."/>
            <person name="Cui X."/>
            <person name="Yuan T."/>
            <person name="Jiang B."/>
            <person name="Yang W."/>
            <person name="Lam T.T.-Y."/>
            <person name="Chang Q."/>
            <person name="Ding S."/>
            <person name="Wang X."/>
            <person name="Zhu J."/>
            <person name="Ruan X."/>
            <person name="Zhao L."/>
            <person name="Wei J."/>
            <person name="Que T."/>
            <person name="Du C."/>
            <person name="Cheng J."/>
            <person name="Dai P."/>
            <person name="Han X."/>
            <person name="Huang E."/>
            <person name="Gao Y."/>
            <person name="Liu J."/>
            <person name="Shao H."/>
            <person name="Ye R."/>
            <person name="Li L."/>
            <person name="Wei W."/>
            <person name="Wang X."/>
            <person name="Wang C."/>
            <person name="Huo Q."/>
            <person name="Li W."/>
            <person name="Guo W."/>
            <person name="Chen H."/>
            <person name="Chen S."/>
            <person name="Zhou L."/>
            <person name="Zhou L."/>
            <person name="Ni X."/>
            <person name="Tian J."/>
            <person name="Zhou Y."/>
            <person name="Sheng Y."/>
            <person name="Liu T."/>
            <person name="Pan Y."/>
            <person name="Xia L."/>
            <person name="Li J."/>
            <person name="Zhao F."/>
            <person name="Cao W."/>
        </authorList>
    </citation>
    <scope>NUCLEOTIDE SEQUENCE</scope>
    <source>
        <strain evidence="1">Rsan-2018</strain>
        <tissue evidence="1">Larvae</tissue>
    </source>
</reference>
<name>A0A9D4PLH6_RHISA</name>
<dbReference type="EMBL" id="JABSTV010001252">
    <property type="protein sequence ID" value="KAH7947106.1"/>
    <property type="molecule type" value="Genomic_DNA"/>
</dbReference>
<dbReference type="AlphaFoldDB" id="A0A9D4PLH6"/>
<dbReference type="Proteomes" id="UP000821837">
    <property type="component" value="Chromosome 6"/>
</dbReference>
<dbReference type="VEuPathDB" id="VectorBase:RSAN_043906"/>